<name>A0A0B6ZXQ8_9EUPU</name>
<dbReference type="GO" id="GO:0009411">
    <property type="term" value="P:response to UV"/>
    <property type="evidence" value="ECO:0007669"/>
    <property type="project" value="TreeGrafter"/>
</dbReference>
<evidence type="ECO:0000256" key="2">
    <source>
        <dbReference type="ARBA" id="ARBA00012417"/>
    </source>
</evidence>
<comment type="similarity">
    <text evidence="1">Belongs to the eukaryotic-type primase small subunit family.</text>
</comment>
<dbReference type="GO" id="GO:0003887">
    <property type="term" value="F:DNA-directed DNA polymerase activity"/>
    <property type="evidence" value="ECO:0007669"/>
    <property type="project" value="UniProtKB-KW"/>
</dbReference>
<evidence type="ECO:0000256" key="4">
    <source>
        <dbReference type="ARBA" id="ARBA00026139"/>
    </source>
</evidence>
<dbReference type="EC" id="2.7.7.102" evidence="6"/>
<dbReference type="GO" id="GO:0005634">
    <property type="term" value="C:nucleus"/>
    <property type="evidence" value="ECO:0007669"/>
    <property type="project" value="TreeGrafter"/>
</dbReference>
<keyword evidence="3" id="KW-0548">Nucleotidyltransferase</keyword>
<evidence type="ECO:0000256" key="6">
    <source>
        <dbReference type="ARBA" id="ARBA00044768"/>
    </source>
</evidence>
<comment type="catalytic activity">
    <reaction evidence="5">
        <text>ssDNA + n NTP = ssDNA/pppN(pN)n-1 hybrid + (n-1) diphosphate.</text>
        <dbReference type="EC" id="2.7.7.102"/>
    </reaction>
</comment>
<proteinExistence type="inferred from homology"/>
<evidence type="ECO:0000313" key="8">
    <source>
        <dbReference type="EMBL" id="CEK72641.1"/>
    </source>
</evidence>
<organism evidence="8">
    <name type="scientific">Arion vulgaris</name>
    <dbReference type="NCBI Taxonomy" id="1028688"/>
    <lineage>
        <taxon>Eukaryota</taxon>
        <taxon>Metazoa</taxon>
        <taxon>Spiralia</taxon>
        <taxon>Lophotrochozoa</taxon>
        <taxon>Mollusca</taxon>
        <taxon>Gastropoda</taxon>
        <taxon>Heterobranchia</taxon>
        <taxon>Euthyneura</taxon>
        <taxon>Panpulmonata</taxon>
        <taxon>Eupulmonata</taxon>
        <taxon>Stylommatophora</taxon>
        <taxon>Helicina</taxon>
        <taxon>Arionoidea</taxon>
        <taxon>Arionidae</taxon>
        <taxon>Arion</taxon>
    </lineage>
</organism>
<comment type="catalytic activity">
    <reaction evidence="7">
        <text>DNA(n) + a 2'-deoxyribonucleoside 5'-triphosphate = DNA(n+1) + diphosphate</text>
        <dbReference type="Rhea" id="RHEA:22508"/>
        <dbReference type="Rhea" id="RHEA-COMP:17339"/>
        <dbReference type="Rhea" id="RHEA-COMP:17340"/>
        <dbReference type="ChEBI" id="CHEBI:33019"/>
        <dbReference type="ChEBI" id="CHEBI:61560"/>
        <dbReference type="ChEBI" id="CHEBI:173112"/>
        <dbReference type="EC" id="2.7.7.7"/>
    </reaction>
    <physiologicalReaction direction="left-to-right" evidence="7">
        <dbReference type="Rhea" id="RHEA:22509"/>
    </physiologicalReaction>
</comment>
<dbReference type="GO" id="GO:0003682">
    <property type="term" value="F:chromatin binding"/>
    <property type="evidence" value="ECO:0007669"/>
    <property type="project" value="TreeGrafter"/>
</dbReference>
<feature type="non-terminal residue" evidence="8">
    <location>
        <position position="336"/>
    </location>
</feature>
<keyword evidence="3" id="KW-0239">DNA-directed DNA polymerase</keyword>
<evidence type="ECO:0000256" key="3">
    <source>
        <dbReference type="ARBA" id="ARBA00022932"/>
    </source>
</evidence>
<dbReference type="PANTHER" id="PTHR31399">
    <property type="entry name" value="DNA-DIRECTED PRIMASE / POLYMERASE PROTEIN"/>
    <property type="match status" value="1"/>
</dbReference>
<evidence type="ECO:0000256" key="1">
    <source>
        <dbReference type="ARBA" id="ARBA00009762"/>
    </source>
</evidence>
<dbReference type="GO" id="GO:0031297">
    <property type="term" value="P:replication fork processing"/>
    <property type="evidence" value="ECO:0007669"/>
    <property type="project" value="TreeGrafter"/>
</dbReference>
<reference evidence="8" key="1">
    <citation type="submission" date="2014-12" db="EMBL/GenBank/DDBJ databases">
        <title>Insight into the proteome of Arion vulgaris.</title>
        <authorList>
            <person name="Aradska J."/>
            <person name="Bulat T."/>
            <person name="Smidak R."/>
            <person name="Sarate P."/>
            <person name="Gangsoo J."/>
            <person name="Sialana F."/>
            <person name="Bilban M."/>
            <person name="Lubec G."/>
        </authorList>
    </citation>
    <scope>NUCLEOTIDE SEQUENCE</scope>
    <source>
        <tissue evidence="8">Skin</tissue>
    </source>
</reference>
<dbReference type="EC" id="2.7.7.7" evidence="2"/>
<feature type="non-terminal residue" evidence="8">
    <location>
        <position position="1"/>
    </location>
</feature>
<dbReference type="InterPro" id="IPR044917">
    <property type="entry name" value="PRIMPOL"/>
</dbReference>
<dbReference type="GO" id="GO:0006264">
    <property type="term" value="P:mitochondrial DNA replication"/>
    <property type="evidence" value="ECO:0007669"/>
    <property type="project" value="TreeGrafter"/>
</dbReference>
<keyword evidence="3" id="KW-0808">Transferase</keyword>
<accession>A0A0B6ZXQ8</accession>
<protein>
    <recommendedName>
        <fullName evidence="4">DNA-directed primase/polymerase protein</fullName>
        <ecNumber evidence="6">2.7.7.102</ecNumber>
        <ecNumber evidence="2">2.7.7.7</ecNumber>
    </recommendedName>
</protein>
<sequence>VKINKSSISESVENNMKNVNVLHVDSDKRNENAENQNYSVIDTKYMTSLKKGITKHNLSCHQPHSVILDGTCSTEDIDVQDTDSPHVQMIKICGHFSLEDLTSLLVTNKDGQKTHFCDLGVYTKNRNFRLFLSSKLNKNNPLIVSPKNQFQPDVTADKSTIDRTFFDASLVSHRGCLSNMRVLEFDHIETQQGQAHQDNILSNKCGLSCSRITQNDDSLVGLSCSSPYPEIDGFIESVTWSHGCQGHIRQWTYFKSTSTLLYDITGCRWCGNVQREHRSNNIMYVADLKRGIYYQKCYDPDCQAVSYKSPAKEIPYHLLPSSFFEFCFDDGTEKSD</sequence>
<evidence type="ECO:0000256" key="7">
    <source>
        <dbReference type="ARBA" id="ARBA00047303"/>
    </source>
</evidence>
<dbReference type="Pfam" id="PF03121">
    <property type="entry name" value="Herpes_UL52"/>
    <property type="match status" value="1"/>
</dbReference>
<dbReference type="AlphaFoldDB" id="A0A0B6ZXQ8"/>
<dbReference type="GO" id="GO:0042276">
    <property type="term" value="P:error-prone translesion synthesis"/>
    <property type="evidence" value="ECO:0007669"/>
    <property type="project" value="InterPro"/>
</dbReference>
<gene>
    <name evidence="8" type="primary">ORF83291</name>
</gene>
<dbReference type="EMBL" id="HACG01025776">
    <property type="protein sequence ID" value="CEK72641.1"/>
    <property type="molecule type" value="Transcribed_RNA"/>
</dbReference>
<evidence type="ECO:0000256" key="5">
    <source>
        <dbReference type="ARBA" id="ARBA00044677"/>
    </source>
</evidence>
<dbReference type="GO" id="GO:0005759">
    <property type="term" value="C:mitochondrial matrix"/>
    <property type="evidence" value="ECO:0007669"/>
    <property type="project" value="TreeGrafter"/>
</dbReference>
<dbReference type="PANTHER" id="PTHR31399:SF0">
    <property type="entry name" value="DNA-DIRECTED PRIMASE_POLYMERASE PROTEIN"/>
    <property type="match status" value="1"/>
</dbReference>